<keyword evidence="2" id="KW-1185">Reference proteome</keyword>
<name>A0ACB8YWA6_CICIN</name>
<accession>A0ACB8YWA6</accession>
<protein>
    <submittedName>
        <fullName evidence="1">Uncharacterized protein</fullName>
    </submittedName>
</protein>
<gene>
    <name evidence="1" type="ORF">L2E82_47702</name>
</gene>
<dbReference type="EMBL" id="CM042017">
    <property type="protein sequence ID" value="KAI3689735.1"/>
    <property type="molecule type" value="Genomic_DNA"/>
</dbReference>
<proteinExistence type="predicted"/>
<evidence type="ECO:0000313" key="2">
    <source>
        <dbReference type="Proteomes" id="UP001055811"/>
    </source>
</evidence>
<comment type="caution">
    <text evidence="1">The sequence shown here is derived from an EMBL/GenBank/DDBJ whole genome shotgun (WGS) entry which is preliminary data.</text>
</comment>
<evidence type="ECO:0000313" key="1">
    <source>
        <dbReference type="EMBL" id="KAI3689735.1"/>
    </source>
</evidence>
<reference evidence="2" key="1">
    <citation type="journal article" date="2022" name="Mol. Ecol. Resour.">
        <title>The genomes of chicory, endive, great burdock and yacon provide insights into Asteraceae palaeo-polyploidization history and plant inulin production.</title>
        <authorList>
            <person name="Fan W."/>
            <person name="Wang S."/>
            <person name="Wang H."/>
            <person name="Wang A."/>
            <person name="Jiang F."/>
            <person name="Liu H."/>
            <person name="Zhao H."/>
            <person name="Xu D."/>
            <person name="Zhang Y."/>
        </authorList>
    </citation>
    <scope>NUCLEOTIDE SEQUENCE [LARGE SCALE GENOMIC DNA]</scope>
    <source>
        <strain evidence="2">cv. Punajuju</strain>
    </source>
</reference>
<reference evidence="1 2" key="2">
    <citation type="journal article" date="2022" name="Mol. Ecol. Resour.">
        <title>The genomes of chicory, endive, great burdock and yacon provide insights into Asteraceae paleo-polyploidization history and plant inulin production.</title>
        <authorList>
            <person name="Fan W."/>
            <person name="Wang S."/>
            <person name="Wang H."/>
            <person name="Wang A."/>
            <person name="Jiang F."/>
            <person name="Liu H."/>
            <person name="Zhao H."/>
            <person name="Xu D."/>
            <person name="Zhang Y."/>
        </authorList>
    </citation>
    <scope>NUCLEOTIDE SEQUENCE [LARGE SCALE GENOMIC DNA]</scope>
    <source>
        <strain evidence="2">cv. Punajuju</strain>
        <tissue evidence="1">Leaves</tissue>
    </source>
</reference>
<dbReference type="Proteomes" id="UP001055811">
    <property type="component" value="Linkage Group LG09"/>
</dbReference>
<sequence>MTSAMDNPVYEEAMIVEVESPAEANNGTFNFAILYLFECIRQTIGLLEPLARLWINYYQQTFGEEAGIILPSPLSFVITSLCTFVQIKAQGSEFPFQTHPRSIKVVVTSIHFYGLVSMAEHFISSSSVGPASVYAIIARLGRMGGLCILVVSLASLFYL</sequence>
<organism evidence="1 2">
    <name type="scientific">Cichorium intybus</name>
    <name type="common">Chicory</name>
    <dbReference type="NCBI Taxonomy" id="13427"/>
    <lineage>
        <taxon>Eukaryota</taxon>
        <taxon>Viridiplantae</taxon>
        <taxon>Streptophyta</taxon>
        <taxon>Embryophyta</taxon>
        <taxon>Tracheophyta</taxon>
        <taxon>Spermatophyta</taxon>
        <taxon>Magnoliopsida</taxon>
        <taxon>eudicotyledons</taxon>
        <taxon>Gunneridae</taxon>
        <taxon>Pentapetalae</taxon>
        <taxon>asterids</taxon>
        <taxon>campanulids</taxon>
        <taxon>Asterales</taxon>
        <taxon>Asteraceae</taxon>
        <taxon>Cichorioideae</taxon>
        <taxon>Cichorieae</taxon>
        <taxon>Cichoriinae</taxon>
        <taxon>Cichorium</taxon>
    </lineage>
</organism>